<keyword evidence="6" id="KW-1185">Reference proteome</keyword>
<feature type="compositionally biased region" description="Basic and acidic residues" evidence="1">
    <location>
        <begin position="321"/>
        <end position="330"/>
    </location>
</feature>
<keyword evidence="2" id="KW-1133">Transmembrane helix</keyword>
<name>A0A507FJA1_9FUNG</name>
<feature type="region of interest" description="Disordered" evidence="1">
    <location>
        <begin position="126"/>
        <end position="169"/>
    </location>
</feature>
<dbReference type="OrthoDB" id="2143224at2759"/>
<evidence type="ECO:0000256" key="2">
    <source>
        <dbReference type="SAM" id="Phobius"/>
    </source>
</evidence>
<keyword evidence="3" id="KW-0732">Signal</keyword>
<accession>A0A507FJA1</accession>
<reference evidence="5 6" key="1">
    <citation type="journal article" date="2019" name="Sci. Rep.">
        <title>Comparative genomics of chytrid fungi reveal insights into the obligate biotrophic and pathogenic lifestyle of Synchytrium endobioticum.</title>
        <authorList>
            <person name="van de Vossenberg B.T.L.H."/>
            <person name="Warris S."/>
            <person name="Nguyen H.D.T."/>
            <person name="van Gent-Pelzer M.P.E."/>
            <person name="Joly D.L."/>
            <person name="van de Geest H.C."/>
            <person name="Bonants P.J.M."/>
            <person name="Smith D.S."/>
            <person name="Levesque C.A."/>
            <person name="van der Lee T.A.J."/>
        </authorList>
    </citation>
    <scope>NUCLEOTIDE SEQUENCE [LARGE SCALE GENOMIC DNA]</scope>
    <source>
        <strain evidence="5 6">CBS 675.73</strain>
    </source>
</reference>
<feature type="region of interest" description="Disordered" evidence="1">
    <location>
        <begin position="500"/>
        <end position="539"/>
    </location>
</feature>
<keyword evidence="2" id="KW-0812">Transmembrane</keyword>
<proteinExistence type="predicted"/>
<dbReference type="PROSITE" id="PS51212">
    <property type="entry name" value="WSC"/>
    <property type="match status" value="1"/>
</dbReference>
<feature type="region of interest" description="Disordered" evidence="1">
    <location>
        <begin position="833"/>
        <end position="854"/>
    </location>
</feature>
<gene>
    <name evidence="5" type="ORF">CcCBS67573_g02361</name>
</gene>
<dbReference type="Proteomes" id="UP000320333">
    <property type="component" value="Unassembled WGS sequence"/>
</dbReference>
<feature type="chain" id="PRO_5021408359" description="WSC domain-containing protein" evidence="3">
    <location>
        <begin position="24"/>
        <end position="866"/>
    </location>
</feature>
<feature type="transmembrane region" description="Helical" evidence="2">
    <location>
        <begin position="607"/>
        <end position="626"/>
    </location>
</feature>
<comment type="caution">
    <text evidence="5">The sequence shown here is derived from an EMBL/GenBank/DDBJ whole genome shotgun (WGS) entry which is preliminary data.</text>
</comment>
<feature type="compositionally biased region" description="Pro residues" evidence="1">
    <location>
        <begin position="126"/>
        <end position="138"/>
    </location>
</feature>
<dbReference type="EMBL" id="QEAP01000049">
    <property type="protein sequence ID" value="TPX76363.1"/>
    <property type="molecule type" value="Genomic_DNA"/>
</dbReference>
<feature type="transmembrane region" description="Helical" evidence="2">
    <location>
        <begin position="239"/>
        <end position="262"/>
    </location>
</feature>
<evidence type="ECO:0000256" key="3">
    <source>
        <dbReference type="SAM" id="SignalP"/>
    </source>
</evidence>
<feature type="region of interest" description="Disordered" evidence="1">
    <location>
        <begin position="298"/>
        <end position="332"/>
    </location>
</feature>
<feature type="signal peptide" evidence="3">
    <location>
        <begin position="1"/>
        <end position="23"/>
    </location>
</feature>
<protein>
    <recommendedName>
        <fullName evidence="4">WSC domain-containing protein</fullName>
    </recommendedName>
</protein>
<feature type="compositionally biased region" description="Low complexity" evidence="1">
    <location>
        <begin position="146"/>
        <end position="155"/>
    </location>
</feature>
<evidence type="ECO:0000313" key="5">
    <source>
        <dbReference type="EMBL" id="TPX76363.1"/>
    </source>
</evidence>
<dbReference type="InterPro" id="IPR002889">
    <property type="entry name" value="WSC_carb-bd"/>
</dbReference>
<feature type="domain" description="WSC" evidence="4">
    <location>
        <begin position="23"/>
        <end position="121"/>
    </location>
</feature>
<dbReference type="AlphaFoldDB" id="A0A507FJA1"/>
<evidence type="ECO:0000256" key="1">
    <source>
        <dbReference type="SAM" id="MobiDB-lite"/>
    </source>
</evidence>
<keyword evidence="2" id="KW-0472">Membrane</keyword>
<evidence type="ECO:0000313" key="6">
    <source>
        <dbReference type="Proteomes" id="UP000320333"/>
    </source>
</evidence>
<feature type="transmembrane region" description="Helical" evidence="2">
    <location>
        <begin position="659"/>
        <end position="683"/>
    </location>
</feature>
<organism evidence="5 6">
    <name type="scientific">Chytriomyces confervae</name>
    <dbReference type="NCBI Taxonomy" id="246404"/>
    <lineage>
        <taxon>Eukaryota</taxon>
        <taxon>Fungi</taxon>
        <taxon>Fungi incertae sedis</taxon>
        <taxon>Chytridiomycota</taxon>
        <taxon>Chytridiomycota incertae sedis</taxon>
        <taxon>Chytridiomycetes</taxon>
        <taxon>Chytridiales</taxon>
        <taxon>Chytriomycetaceae</taxon>
        <taxon>Chytriomyces</taxon>
    </lineage>
</organism>
<sequence>MPSLLSLLGLAGLLLNLLPFALAQSPTGCYSLRTLPDKATKISSMEPFVCMDHCGKDTLALIGPFPHDPFNFYCGCSNFLPSTPASTSCNLVCPGASIPTLKSPCGGYTNGIEAWSGYVYGELPPSPVPSPSPSPVQSPPEIGAWPVPTTAASPEAPVPPPSNDAVATSSVTDTLAPIPGPITSSATSSSSSASFTVKSVSSAAVSNSSTVLIQSASGSTIPTSTPMAAAVDSGTNSNIAIISACMGALIVLIVLCLGVHCWRRQRQSRFKNNTPHYGYNNRDESEFGDGAALFNAHHSGSRFNSSKRSEDSRQRGGGLQKRPDGHEGDSMSRFLHGYKAGLQQGAQVHRQESADPQVVYVLPYEGSVLVSKKSKTFTAAGPTAGQWEKVPRFMPSNTKLGAMTVVLQPNGDVEDANRYNGMQNEDFKNPQALHKDYRLWSGDVIAPSIRTAATSVFSMEDKFTNSGNGQTHSVADSSIFMHHAAKNAVLDLEGAKLLSKQQQQQMDFSGANQPTPEQTPATRTTHPMPSRQQQRRQHTVRAHTLLGCYQLDAGLPAAAQTDASDCFSQCLSGFPLIGQSPQNIPTCICHSAIPTNALDAAHCNAPCVLLLLPVGGCGGSSAISVYTPTLHKPIKPTDNEADAAASPNYKPAPSLSAPIIALALCLTALVALGLLLLLSSSFYKNRRTQWRRRLNDSSGYPTRLQIDNPEHWPEFARTLRVIQEQAKSELPLDDDYYAAGRPSYAAGVEASSAVAFYSQTSQGQESRYRWQDDFDDVMEQSVNNTGTLSPNTSQGASTEKNLRGFNLGVMPDILKSALLDQVRSMTAVEGCEFSSTEGQNSPEHGNRKAASSSLYMDALEKNYQHQ</sequence>
<evidence type="ECO:0000259" key="4">
    <source>
        <dbReference type="PROSITE" id="PS51212"/>
    </source>
</evidence>
<feature type="compositionally biased region" description="Polar residues" evidence="1">
    <location>
        <begin position="500"/>
        <end position="532"/>
    </location>
</feature>